<dbReference type="SUPFAM" id="SSF52540">
    <property type="entry name" value="P-loop containing nucleoside triphosphate hydrolases"/>
    <property type="match status" value="1"/>
</dbReference>
<name>A0A9D1NFG3_9FIRM</name>
<dbReference type="Proteomes" id="UP000886743">
    <property type="component" value="Unassembled WGS sequence"/>
</dbReference>
<evidence type="ECO:0000259" key="1">
    <source>
        <dbReference type="SMART" id="SM00382"/>
    </source>
</evidence>
<reference evidence="2" key="1">
    <citation type="submission" date="2020-10" db="EMBL/GenBank/DDBJ databases">
        <authorList>
            <person name="Gilroy R."/>
        </authorList>
    </citation>
    <scope>NUCLEOTIDE SEQUENCE</scope>
    <source>
        <strain evidence="2">4920</strain>
    </source>
</reference>
<dbReference type="PANTHER" id="PTHR30050:SF4">
    <property type="entry name" value="ATP-BINDING PROTEIN RV3427C IN INSERTION SEQUENCE-RELATED"/>
    <property type="match status" value="1"/>
</dbReference>
<dbReference type="Pfam" id="PF01695">
    <property type="entry name" value="IstB_IS21"/>
    <property type="match status" value="1"/>
</dbReference>
<dbReference type="GO" id="GO:0005524">
    <property type="term" value="F:ATP binding"/>
    <property type="evidence" value="ECO:0007669"/>
    <property type="project" value="UniProtKB-KW"/>
</dbReference>
<comment type="caution">
    <text evidence="2">The sequence shown here is derived from an EMBL/GenBank/DDBJ whole genome shotgun (WGS) entry which is preliminary data.</text>
</comment>
<dbReference type="CDD" id="cd00009">
    <property type="entry name" value="AAA"/>
    <property type="match status" value="1"/>
</dbReference>
<evidence type="ECO:0000313" key="2">
    <source>
        <dbReference type="EMBL" id="HIV02159.1"/>
    </source>
</evidence>
<feature type="domain" description="AAA+ ATPase" evidence="1">
    <location>
        <begin position="184"/>
        <end position="324"/>
    </location>
</feature>
<reference evidence="2" key="2">
    <citation type="journal article" date="2021" name="PeerJ">
        <title>Extensive microbial diversity within the chicken gut microbiome revealed by metagenomics and culture.</title>
        <authorList>
            <person name="Gilroy R."/>
            <person name="Ravi A."/>
            <person name="Getino M."/>
            <person name="Pursley I."/>
            <person name="Horton D.L."/>
            <person name="Alikhan N.F."/>
            <person name="Baker D."/>
            <person name="Gharbi K."/>
            <person name="Hall N."/>
            <person name="Watson M."/>
            <person name="Adriaenssens E.M."/>
            <person name="Foster-Nyarko E."/>
            <person name="Jarju S."/>
            <person name="Secka A."/>
            <person name="Antonio M."/>
            <person name="Oren A."/>
            <person name="Chaudhuri R.R."/>
            <person name="La Ragione R."/>
            <person name="Hildebrand F."/>
            <person name="Pallen M.J."/>
        </authorList>
    </citation>
    <scope>NUCLEOTIDE SEQUENCE</scope>
    <source>
        <strain evidence="2">4920</strain>
    </source>
</reference>
<accession>A0A9D1NFG3</accession>
<keyword evidence="2" id="KW-0067">ATP-binding</keyword>
<keyword evidence="2" id="KW-0547">Nucleotide-binding</keyword>
<dbReference type="GO" id="GO:0006260">
    <property type="term" value="P:DNA replication"/>
    <property type="evidence" value="ECO:0007669"/>
    <property type="project" value="TreeGrafter"/>
</dbReference>
<dbReference type="InterPro" id="IPR002611">
    <property type="entry name" value="IstB_ATP-bd"/>
</dbReference>
<dbReference type="InterPro" id="IPR003593">
    <property type="entry name" value="AAA+_ATPase"/>
</dbReference>
<evidence type="ECO:0000313" key="3">
    <source>
        <dbReference type="Proteomes" id="UP000886743"/>
    </source>
</evidence>
<dbReference type="Gene3D" id="3.40.50.300">
    <property type="entry name" value="P-loop containing nucleotide triphosphate hydrolases"/>
    <property type="match status" value="1"/>
</dbReference>
<protein>
    <submittedName>
        <fullName evidence="2">ATP-binding protein</fullName>
    </submittedName>
</protein>
<dbReference type="AlphaFoldDB" id="A0A9D1NFG3"/>
<dbReference type="NCBIfam" id="NF005304">
    <property type="entry name" value="PRK06835.1"/>
    <property type="match status" value="1"/>
</dbReference>
<proteinExistence type="predicted"/>
<dbReference type="PANTHER" id="PTHR30050">
    <property type="entry name" value="CHROMOSOMAL REPLICATION INITIATOR PROTEIN DNAA"/>
    <property type="match status" value="1"/>
</dbReference>
<organism evidence="2 3">
    <name type="scientific">Candidatus Aphodoplasma excrementigallinarum</name>
    <dbReference type="NCBI Taxonomy" id="2840673"/>
    <lineage>
        <taxon>Bacteria</taxon>
        <taxon>Bacillati</taxon>
        <taxon>Bacillota</taxon>
        <taxon>Clostridia</taxon>
        <taxon>Eubacteriales</taxon>
        <taxon>Candidatus Aphodoplasma</taxon>
    </lineage>
</organism>
<dbReference type="EMBL" id="DVOF01000034">
    <property type="protein sequence ID" value="HIV02159.1"/>
    <property type="molecule type" value="Genomic_DNA"/>
</dbReference>
<dbReference type="SMART" id="SM00382">
    <property type="entry name" value="AAA"/>
    <property type="match status" value="1"/>
</dbReference>
<gene>
    <name evidence="2" type="ORF">IAC74_01190</name>
</gene>
<sequence length="330" mass="37667">MAYEQEIYKKALNAYEAQRMVEARERKQRLFEVYDACPEVKQIDEEIDRVGSGAALEILKDPQKAPAIADDLKESMQMLSAMRERALERAGYEKDYTDMRYRCKLCKDEGYIDGKPCECFKAFVKKEAYHASKLFNLFETQGFDKFDLSLFSDTVDQKAGISQREAMEEALAVCKAFVRSFDQPGPGLFFYGGVGLGKTFLSTCVAKELIDRGYTVIYQSAAKLFSYYSDYLFGRTDAARARAEFDRLAECDLLIIDDLGSEATNAQTVSFLFELVNDRLLSGKKMVISTNYAINEIARVYSERLHSRILEHFTPVRFFGGDVRLKKMFG</sequence>
<dbReference type="InterPro" id="IPR027417">
    <property type="entry name" value="P-loop_NTPase"/>
</dbReference>